<gene>
    <name evidence="7" type="primary">glgA</name>
    <name evidence="10" type="ORF">A3C16_04305</name>
</gene>
<feature type="binding site" evidence="7">
    <location>
        <position position="23"/>
    </location>
    <ligand>
        <name>ADP-alpha-D-glucose</name>
        <dbReference type="ChEBI" id="CHEBI:57498"/>
    </ligand>
</feature>
<comment type="catalytic activity">
    <reaction evidence="1 7">
        <text>[(1-&gt;4)-alpha-D-glucosyl](n) + ADP-alpha-D-glucose = [(1-&gt;4)-alpha-D-glucosyl](n+1) + ADP + H(+)</text>
        <dbReference type="Rhea" id="RHEA:18189"/>
        <dbReference type="Rhea" id="RHEA-COMP:9584"/>
        <dbReference type="Rhea" id="RHEA-COMP:9587"/>
        <dbReference type="ChEBI" id="CHEBI:15378"/>
        <dbReference type="ChEBI" id="CHEBI:15444"/>
        <dbReference type="ChEBI" id="CHEBI:57498"/>
        <dbReference type="ChEBI" id="CHEBI:456216"/>
        <dbReference type="EC" id="2.4.1.21"/>
    </reaction>
</comment>
<sequence>MTSQKKKKLKILFVTSEHAPFAKMGGLGEVMFSLSRALKKLGHDTRVMLPRYGTIDREKWGLKLEHKHLSVPTGAEGENEKKHLICNVLRFDPSNEPRSPVTTYFLENEEYFELRSNAYGYADDRTRFALLSRGTLEFLRHSDSWNPDIIVTTDWMTGFLANFMKFEYATDQKLSAIATILSIHNLAYQGTSKNHKFTPEMDRDDGYGPLPSFFSERMLNINPMRRGAMYADFINTVSKKYAEEITTEEFGEGLERLFQERRDRLRGILNGIDYETNNPATDQTLVERFDFDALEKRGPNKLALQQRFGLSQNQDTFLIGIVSRLTRQKGFSLLNPVIEPFLRVSKAQLIVVGTGDTELMTYFQELEKKYPDQVRAHLQFYDEPHLVFAGSDVILVPSIYEPSGLIQMEAMRYGAIPVARRVGGLADTIEDYSPITGKGSGFLFDEFNPSVFLMALTRAFVNWRHRKTWRKLQSAAMKKDFSWEHSATEYITMFHDAISLMKKDILVTTPLKRKRDKAGIIKVAS</sequence>
<accession>A0A1G2KUH0</accession>
<comment type="caution">
    <text evidence="10">The sequence shown here is derived from an EMBL/GenBank/DDBJ whole genome shotgun (WGS) entry which is preliminary data.</text>
</comment>
<dbReference type="InterPro" id="IPR011835">
    <property type="entry name" value="GS/SS"/>
</dbReference>
<evidence type="ECO:0000256" key="2">
    <source>
        <dbReference type="ARBA" id="ARBA00002764"/>
    </source>
</evidence>
<evidence type="ECO:0000256" key="3">
    <source>
        <dbReference type="ARBA" id="ARBA00010281"/>
    </source>
</evidence>
<dbReference type="SUPFAM" id="SSF53756">
    <property type="entry name" value="UDP-Glycosyltransferase/glycogen phosphorylase"/>
    <property type="match status" value="1"/>
</dbReference>
<evidence type="ECO:0000259" key="8">
    <source>
        <dbReference type="Pfam" id="PF00534"/>
    </source>
</evidence>
<keyword evidence="5 7" id="KW-0808">Transferase</keyword>
<feature type="domain" description="Starch synthase catalytic" evidence="9">
    <location>
        <begin position="10"/>
        <end position="259"/>
    </location>
</feature>
<reference evidence="10 11" key="1">
    <citation type="journal article" date="2016" name="Nat. Commun.">
        <title>Thousands of microbial genomes shed light on interconnected biogeochemical processes in an aquifer system.</title>
        <authorList>
            <person name="Anantharaman K."/>
            <person name="Brown C.T."/>
            <person name="Hug L.A."/>
            <person name="Sharon I."/>
            <person name="Castelle C.J."/>
            <person name="Probst A.J."/>
            <person name="Thomas B.C."/>
            <person name="Singh A."/>
            <person name="Wilkins M.J."/>
            <person name="Karaoz U."/>
            <person name="Brodie E.L."/>
            <person name="Williams K.H."/>
            <person name="Hubbard S.S."/>
            <person name="Banfield J.F."/>
        </authorList>
    </citation>
    <scope>NUCLEOTIDE SEQUENCE [LARGE SCALE GENOMIC DNA]</scope>
</reference>
<evidence type="ECO:0000256" key="7">
    <source>
        <dbReference type="HAMAP-Rule" id="MF_00484"/>
    </source>
</evidence>
<dbReference type="GO" id="GO:0005978">
    <property type="term" value="P:glycogen biosynthetic process"/>
    <property type="evidence" value="ECO:0007669"/>
    <property type="project" value="UniProtKB-UniRule"/>
</dbReference>
<evidence type="ECO:0000256" key="6">
    <source>
        <dbReference type="ARBA" id="ARBA00023056"/>
    </source>
</evidence>
<proteinExistence type="inferred from homology"/>
<dbReference type="InterPro" id="IPR001296">
    <property type="entry name" value="Glyco_trans_1"/>
</dbReference>
<evidence type="ECO:0000313" key="10">
    <source>
        <dbReference type="EMBL" id="OHA02059.1"/>
    </source>
</evidence>
<dbReference type="NCBIfam" id="TIGR02095">
    <property type="entry name" value="glgA"/>
    <property type="match status" value="1"/>
</dbReference>
<protein>
    <recommendedName>
        <fullName evidence="7">Glycogen synthase</fullName>
        <ecNumber evidence="7">2.4.1.21</ecNumber>
    </recommendedName>
    <alternativeName>
        <fullName evidence="7">Starch [bacterial glycogen] synthase</fullName>
    </alternativeName>
</protein>
<comment type="similarity">
    <text evidence="3 7">Belongs to the glycosyltransferase 1 family. Bacterial/plant glycogen synthase subfamily.</text>
</comment>
<dbReference type="GO" id="GO:0004373">
    <property type="term" value="F:alpha-1,4-glucan glucosyltransferase (UDP-glucose donor) activity"/>
    <property type="evidence" value="ECO:0007669"/>
    <property type="project" value="InterPro"/>
</dbReference>
<feature type="domain" description="Glycosyl transferase family 1" evidence="8">
    <location>
        <begin position="306"/>
        <end position="471"/>
    </location>
</feature>
<evidence type="ECO:0000256" key="1">
    <source>
        <dbReference type="ARBA" id="ARBA00001478"/>
    </source>
</evidence>
<comment type="pathway">
    <text evidence="7">Glycan biosynthesis; glycogen biosynthesis.</text>
</comment>
<dbReference type="EMBL" id="MHQL01000047">
    <property type="protein sequence ID" value="OHA02059.1"/>
    <property type="molecule type" value="Genomic_DNA"/>
</dbReference>
<evidence type="ECO:0000259" key="9">
    <source>
        <dbReference type="Pfam" id="PF08323"/>
    </source>
</evidence>
<dbReference type="Pfam" id="PF08323">
    <property type="entry name" value="Glyco_transf_5"/>
    <property type="match status" value="1"/>
</dbReference>
<evidence type="ECO:0000313" key="11">
    <source>
        <dbReference type="Proteomes" id="UP000177811"/>
    </source>
</evidence>
<keyword evidence="4 7" id="KW-0328">Glycosyltransferase</keyword>
<dbReference type="AlphaFoldDB" id="A0A1G2KUH0"/>
<dbReference type="HAMAP" id="MF_00484">
    <property type="entry name" value="Glycogen_synth"/>
    <property type="match status" value="1"/>
</dbReference>
<name>A0A1G2KUH0_9BACT</name>
<dbReference type="Proteomes" id="UP000177811">
    <property type="component" value="Unassembled WGS sequence"/>
</dbReference>
<dbReference type="PANTHER" id="PTHR45825">
    <property type="entry name" value="GRANULE-BOUND STARCH SYNTHASE 1, CHLOROPLASTIC/AMYLOPLASTIC"/>
    <property type="match status" value="1"/>
</dbReference>
<dbReference type="PANTHER" id="PTHR45825:SF11">
    <property type="entry name" value="ALPHA AMYLASE DOMAIN-CONTAINING PROTEIN"/>
    <property type="match status" value="1"/>
</dbReference>
<dbReference type="EC" id="2.4.1.21" evidence="7"/>
<evidence type="ECO:0000256" key="5">
    <source>
        <dbReference type="ARBA" id="ARBA00022679"/>
    </source>
</evidence>
<dbReference type="Gene3D" id="3.40.50.2000">
    <property type="entry name" value="Glycogen Phosphorylase B"/>
    <property type="match status" value="2"/>
</dbReference>
<dbReference type="UniPathway" id="UPA00164"/>
<evidence type="ECO:0000256" key="4">
    <source>
        <dbReference type="ARBA" id="ARBA00022676"/>
    </source>
</evidence>
<keyword evidence="6 7" id="KW-0320">Glycogen biosynthesis</keyword>
<dbReference type="GO" id="GO:0009011">
    <property type="term" value="F:alpha-1,4-glucan glucosyltransferase (ADP-glucose donor) activity"/>
    <property type="evidence" value="ECO:0007669"/>
    <property type="project" value="UniProtKB-UniRule"/>
</dbReference>
<dbReference type="InterPro" id="IPR013534">
    <property type="entry name" value="Starch_synth_cat_dom"/>
</dbReference>
<comment type="function">
    <text evidence="2 7">Synthesizes alpha-1,4-glucan chains using ADP-glucose.</text>
</comment>
<dbReference type="Pfam" id="PF00534">
    <property type="entry name" value="Glycos_transf_1"/>
    <property type="match status" value="1"/>
</dbReference>
<dbReference type="CDD" id="cd03791">
    <property type="entry name" value="GT5_Glycogen_synthase_DULL1-like"/>
    <property type="match status" value="1"/>
</dbReference>
<organism evidence="10 11">
    <name type="scientific">Candidatus Sungbacteria bacterium RIFCSPHIGHO2_02_FULL_51_29</name>
    <dbReference type="NCBI Taxonomy" id="1802273"/>
    <lineage>
        <taxon>Bacteria</taxon>
        <taxon>Candidatus Sungiibacteriota</taxon>
    </lineage>
</organism>